<feature type="region of interest" description="Disordered" evidence="1">
    <location>
        <begin position="231"/>
        <end position="488"/>
    </location>
</feature>
<evidence type="ECO:0000313" key="2">
    <source>
        <dbReference type="EMBL" id="KAF7361993.1"/>
    </source>
</evidence>
<name>A0A8H7D7T0_9AGAR</name>
<dbReference type="AlphaFoldDB" id="A0A8H7D7T0"/>
<feature type="compositionally biased region" description="Low complexity" evidence="1">
    <location>
        <begin position="383"/>
        <end position="401"/>
    </location>
</feature>
<evidence type="ECO:0000256" key="1">
    <source>
        <dbReference type="SAM" id="MobiDB-lite"/>
    </source>
</evidence>
<feature type="region of interest" description="Disordered" evidence="1">
    <location>
        <begin position="156"/>
        <end position="212"/>
    </location>
</feature>
<accession>A0A8H7D7T0</accession>
<dbReference type="Proteomes" id="UP000620124">
    <property type="component" value="Unassembled WGS sequence"/>
</dbReference>
<proteinExistence type="predicted"/>
<feature type="compositionally biased region" description="Basic and acidic residues" evidence="1">
    <location>
        <begin position="469"/>
        <end position="485"/>
    </location>
</feature>
<feature type="compositionally biased region" description="Polar residues" evidence="1">
    <location>
        <begin position="272"/>
        <end position="287"/>
    </location>
</feature>
<organism evidence="2 3">
    <name type="scientific">Mycena venus</name>
    <dbReference type="NCBI Taxonomy" id="2733690"/>
    <lineage>
        <taxon>Eukaryota</taxon>
        <taxon>Fungi</taxon>
        <taxon>Dikarya</taxon>
        <taxon>Basidiomycota</taxon>
        <taxon>Agaricomycotina</taxon>
        <taxon>Agaricomycetes</taxon>
        <taxon>Agaricomycetidae</taxon>
        <taxon>Agaricales</taxon>
        <taxon>Marasmiineae</taxon>
        <taxon>Mycenaceae</taxon>
        <taxon>Mycena</taxon>
    </lineage>
</organism>
<gene>
    <name evidence="2" type="ORF">MVEN_00544500</name>
</gene>
<comment type="caution">
    <text evidence="2">The sequence shown here is derived from an EMBL/GenBank/DDBJ whole genome shotgun (WGS) entry which is preliminary data.</text>
</comment>
<sequence length="535" mass="58757">MSGDLRPWIRDYLIRVAETYGGTLSSVPLEEKGKKAQISEFLTVGTENEDSVVWAFVHDKALVVPVKFSKDAVTVCNKNSISGLRLTNTKTCLVTMKKFRPMSTRIPCRNGGMTQESHLALLCESVSIVGSIGETKWGNPKELDTDPDLREWSHALRQDGGAGNILKERQKVREGNSNKSEPPKPAKGVISPHKPPPVVKPNLKASTSKSRDPLHEWRKLWHDTIQNPLAFARPSLPRDPSPVQDTRNLCSVRPSTPPRRASPVVEDARDLGSSSPSEKYSVTSSPLSGWEPTVAGSSPRKRMAEAESRSPTPSESSPKRAIQSSPCLPKESSYLTAPTPAQRRQWSQVPSHAPIARKVARPPPPPPPASGPARVLVPDSDTSQSQPSQPSQPIPSQLSQPAVLHPSEPSQSSGLQPVVLSQPSQPSQPPVILSQPVIWEDFQSVPQPAPRTLKDEDEDEHLSEDDADTDRQLFRRRGSPLERGRPAKKRRIVNEDDAGSAYRKLNGFNIGLDYIECGDSRVIGWDRVWAVLAAR</sequence>
<keyword evidence="3" id="KW-1185">Reference proteome</keyword>
<dbReference type="OrthoDB" id="3144405at2759"/>
<protein>
    <recommendedName>
        <fullName evidence="4">Telomere replication protein EST3</fullName>
    </recommendedName>
</protein>
<dbReference type="EMBL" id="JACAZI010000004">
    <property type="protein sequence ID" value="KAF7361993.1"/>
    <property type="molecule type" value="Genomic_DNA"/>
</dbReference>
<reference evidence="2" key="1">
    <citation type="submission" date="2020-05" db="EMBL/GenBank/DDBJ databases">
        <title>Mycena genomes resolve the evolution of fungal bioluminescence.</title>
        <authorList>
            <person name="Tsai I.J."/>
        </authorList>
    </citation>
    <scope>NUCLEOTIDE SEQUENCE</scope>
    <source>
        <strain evidence="2">CCC161011</strain>
    </source>
</reference>
<evidence type="ECO:0008006" key="4">
    <source>
        <dbReference type="Google" id="ProtNLM"/>
    </source>
</evidence>
<feature type="compositionally biased region" description="Pro residues" evidence="1">
    <location>
        <begin position="361"/>
        <end position="370"/>
    </location>
</feature>
<evidence type="ECO:0000313" key="3">
    <source>
        <dbReference type="Proteomes" id="UP000620124"/>
    </source>
</evidence>
<feature type="compositionally biased region" description="Low complexity" evidence="1">
    <location>
        <begin position="415"/>
        <end position="437"/>
    </location>
</feature>
<feature type="compositionally biased region" description="Acidic residues" evidence="1">
    <location>
        <begin position="455"/>
        <end position="468"/>
    </location>
</feature>
<feature type="compositionally biased region" description="Basic and acidic residues" evidence="1">
    <location>
        <begin position="166"/>
        <end position="184"/>
    </location>
</feature>